<name>A0A835YF06_9CHLO</name>
<dbReference type="EMBL" id="JAEHOE010000003">
    <property type="protein sequence ID" value="KAG2500497.1"/>
    <property type="molecule type" value="Genomic_DNA"/>
</dbReference>
<proteinExistence type="predicted"/>
<evidence type="ECO:0000313" key="2">
    <source>
        <dbReference type="EMBL" id="KAG2500497.1"/>
    </source>
</evidence>
<sequence length="256" mass="25007">MPGRTATQIKSLWYGKLRVKREQCLGLVGRYLRHLSAFPKGVGDPRARAEAYALTLKQLSGGASTATADGTAAAQFTRSCKGEGGGEDLRGAAEGGAGVGGCGEASLGYYVGSQDPAGAAVDWARRGSTSARAALMSGPSLLRRTSQAAAVGAGGGCTALPAAGEATALDPAHGYHGYDDGAAGTFPAGARDSGGPAAARTAGGAAEPGGASGGWRSSVGGLEYLEYPVATAAAQRLGLLGGGGDCGGAGDDGDSR</sequence>
<accession>A0A835YF06</accession>
<comment type="caution">
    <text evidence="2">The sequence shown here is derived from an EMBL/GenBank/DDBJ whole genome shotgun (WGS) entry which is preliminary data.</text>
</comment>
<feature type="compositionally biased region" description="Low complexity" evidence="1">
    <location>
        <begin position="194"/>
        <end position="205"/>
    </location>
</feature>
<gene>
    <name evidence="2" type="ORF">HYH03_001275</name>
</gene>
<evidence type="ECO:0000313" key="3">
    <source>
        <dbReference type="Proteomes" id="UP000612055"/>
    </source>
</evidence>
<protein>
    <submittedName>
        <fullName evidence="2">Uncharacterized protein</fullName>
    </submittedName>
</protein>
<dbReference type="Proteomes" id="UP000612055">
    <property type="component" value="Unassembled WGS sequence"/>
</dbReference>
<dbReference type="AlphaFoldDB" id="A0A835YF06"/>
<organism evidence="2 3">
    <name type="scientific">Edaphochlamys debaryana</name>
    <dbReference type="NCBI Taxonomy" id="47281"/>
    <lineage>
        <taxon>Eukaryota</taxon>
        <taxon>Viridiplantae</taxon>
        <taxon>Chlorophyta</taxon>
        <taxon>core chlorophytes</taxon>
        <taxon>Chlorophyceae</taxon>
        <taxon>CS clade</taxon>
        <taxon>Chlamydomonadales</taxon>
        <taxon>Chlamydomonadales incertae sedis</taxon>
        <taxon>Edaphochlamys</taxon>
    </lineage>
</organism>
<evidence type="ECO:0000256" key="1">
    <source>
        <dbReference type="SAM" id="MobiDB-lite"/>
    </source>
</evidence>
<feature type="region of interest" description="Disordered" evidence="1">
    <location>
        <begin position="186"/>
        <end position="213"/>
    </location>
</feature>
<reference evidence="2" key="1">
    <citation type="journal article" date="2020" name="bioRxiv">
        <title>Comparative genomics of Chlamydomonas.</title>
        <authorList>
            <person name="Craig R.J."/>
            <person name="Hasan A.R."/>
            <person name="Ness R.W."/>
            <person name="Keightley P.D."/>
        </authorList>
    </citation>
    <scope>NUCLEOTIDE SEQUENCE</scope>
    <source>
        <strain evidence="2">CCAP 11/70</strain>
    </source>
</reference>
<keyword evidence="3" id="KW-1185">Reference proteome</keyword>